<comment type="caution">
    <text evidence="1">The sequence shown here is derived from an EMBL/GenBank/DDBJ whole genome shotgun (WGS) entry which is preliminary data.</text>
</comment>
<reference evidence="1" key="1">
    <citation type="submission" date="2021-03" db="EMBL/GenBank/DDBJ databases">
        <title>Draft genome sequence of rust myrtle Austropuccinia psidii MF-1, a brazilian biotype.</title>
        <authorList>
            <person name="Quecine M.C."/>
            <person name="Pachon D.M.R."/>
            <person name="Bonatelli M.L."/>
            <person name="Correr F.H."/>
            <person name="Franceschini L.M."/>
            <person name="Leite T.F."/>
            <person name="Margarido G.R.A."/>
            <person name="Almeida C.A."/>
            <person name="Ferrarezi J.A."/>
            <person name="Labate C.A."/>
        </authorList>
    </citation>
    <scope>NUCLEOTIDE SEQUENCE</scope>
    <source>
        <strain evidence="1">MF-1</strain>
    </source>
</reference>
<dbReference type="AlphaFoldDB" id="A0A9Q3ENK1"/>
<dbReference type="Proteomes" id="UP000765509">
    <property type="component" value="Unassembled WGS sequence"/>
</dbReference>
<keyword evidence="2" id="KW-1185">Reference proteome</keyword>
<proteinExistence type="predicted"/>
<organism evidence="1 2">
    <name type="scientific">Austropuccinia psidii MF-1</name>
    <dbReference type="NCBI Taxonomy" id="1389203"/>
    <lineage>
        <taxon>Eukaryota</taxon>
        <taxon>Fungi</taxon>
        <taxon>Dikarya</taxon>
        <taxon>Basidiomycota</taxon>
        <taxon>Pucciniomycotina</taxon>
        <taxon>Pucciniomycetes</taxon>
        <taxon>Pucciniales</taxon>
        <taxon>Sphaerophragmiaceae</taxon>
        <taxon>Austropuccinia</taxon>
    </lineage>
</organism>
<accession>A0A9Q3ENK1</accession>
<dbReference type="EMBL" id="AVOT02029315">
    <property type="protein sequence ID" value="MBW0522096.1"/>
    <property type="molecule type" value="Genomic_DNA"/>
</dbReference>
<protein>
    <submittedName>
        <fullName evidence="1">Uncharacterized protein</fullName>
    </submittedName>
</protein>
<name>A0A9Q3ENK1_9BASI</name>
<gene>
    <name evidence="1" type="ORF">O181_061811</name>
</gene>
<sequence length="98" mass="10763">MLGGWLLSDPTNNKIIKSASVIFPCFQSLGASDMGHAKVSLSQIINTVTLGQVPTERCLKDENQAVDLLPLTKNILVRPYLGSFNTNGRPHAKKNWSR</sequence>
<evidence type="ECO:0000313" key="2">
    <source>
        <dbReference type="Proteomes" id="UP000765509"/>
    </source>
</evidence>
<dbReference type="OrthoDB" id="2640446at2759"/>
<evidence type="ECO:0000313" key="1">
    <source>
        <dbReference type="EMBL" id="MBW0522096.1"/>
    </source>
</evidence>